<keyword evidence="11" id="KW-1185">Reference proteome</keyword>
<name>A0A949K3N9_9FIRM</name>
<feature type="transmembrane region" description="Helical" evidence="7">
    <location>
        <begin position="6"/>
        <end position="28"/>
    </location>
</feature>
<dbReference type="InterPro" id="IPR010627">
    <property type="entry name" value="Prepilin_pept_A24_N"/>
</dbReference>
<dbReference type="AlphaFoldDB" id="A0A949K3N9"/>
<feature type="transmembrane region" description="Helical" evidence="7">
    <location>
        <begin position="80"/>
        <end position="99"/>
    </location>
</feature>
<evidence type="ECO:0000256" key="7">
    <source>
        <dbReference type="SAM" id="Phobius"/>
    </source>
</evidence>
<evidence type="ECO:0000256" key="6">
    <source>
        <dbReference type="ARBA" id="ARBA00023136"/>
    </source>
</evidence>
<dbReference type="Proteomes" id="UP000712157">
    <property type="component" value="Unassembled WGS sequence"/>
</dbReference>
<dbReference type="GO" id="GO:0006465">
    <property type="term" value="P:signal peptide processing"/>
    <property type="evidence" value="ECO:0007669"/>
    <property type="project" value="TreeGrafter"/>
</dbReference>
<feature type="domain" description="Prepilin peptidase A24 N-terminal" evidence="9">
    <location>
        <begin position="15"/>
        <end position="96"/>
    </location>
</feature>
<organism evidence="10 11">
    <name type="scientific">Diplocloster agilis</name>
    <dbReference type="NCBI Taxonomy" id="2850323"/>
    <lineage>
        <taxon>Bacteria</taxon>
        <taxon>Bacillati</taxon>
        <taxon>Bacillota</taxon>
        <taxon>Clostridia</taxon>
        <taxon>Lachnospirales</taxon>
        <taxon>Lachnospiraceae</taxon>
        <taxon>Diplocloster</taxon>
    </lineage>
</organism>
<keyword evidence="3" id="KW-1003">Cell membrane</keyword>
<feature type="transmembrane region" description="Helical" evidence="7">
    <location>
        <begin position="199"/>
        <end position="224"/>
    </location>
</feature>
<evidence type="ECO:0000313" key="11">
    <source>
        <dbReference type="Proteomes" id="UP000712157"/>
    </source>
</evidence>
<feature type="transmembrane region" description="Helical" evidence="7">
    <location>
        <begin position="166"/>
        <end position="187"/>
    </location>
</feature>
<dbReference type="InterPro" id="IPR050882">
    <property type="entry name" value="Prepilin_peptidase/N-MTase"/>
</dbReference>
<sequence length="262" mass="28937">MIQLLQTIIAILIFLFGASLFSFLNVVIYRVPRKISFVGGRSFCPDCRHTLGAPDMFPVLSYLFLRGKCRYCKAHISLRYPLVEILGGLSSLLCMAVYIDWEGDLWKGFLRFLTAFALLAVLTVVAFVDWDTMEIPNGFVLAAAVCGLVSFFAFPETGWLERLIGVFAVSVPLLLITLLVPGAFGGGDIKLMAACGLYLGWKLCLTAFVAAVLTGGIYGAYLLLSRKKGRKDHFAFGPFLCAGVVFAMFCGQMLIDWYLQFL</sequence>
<dbReference type="RefSeq" id="WP_238722846.1">
    <property type="nucleotide sequence ID" value="NZ_JAHQCW010000042.1"/>
</dbReference>
<keyword evidence="4 7" id="KW-0812">Transmembrane</keyword>
<keyword evidence="6 7" id="KW-0472">Membrane</keyword>
<evidence type="ECO:0000313" key="10">
    <source>
        <dbReference type="EMBL" id="MBU9738792.1"/>
    </source>
</evidence>
<feature type="domain" description="Prepilin type IV endopeptidase peptidase" evidence="8">
    <location>
        <begin position="117"/>
        <end position="219"/>
    </location>
</feature>
<dbReference type="GO" id="GO:0004190">
    <property type="term" value="F:aspartic-type endopeptidase activity"/>
    <property type="evidence" value="ECO:0007669"/>
    <property type="project" value="InterPro"/>
</dbReference>
<gene>
    <name evidence="10" type="ORF">KTH89_19815</name>
</gene>
<keyword evidence="5 7" id="KW-1133">Transmembrane helix</keyword>
<dbReference type="InterPro" id="IPR000045">
    <property type="entry name" value="Prepilin_IV_endopep_pep"/>
</dbReference>
<reference evidence="10" key="1">
    <citation type="submission" date="2021-06" db="EMBL/GenBank/DDBJ databases">
        <title>Description of novel taxa of the family Lachnospiraceae.</title>
        <authorList>
            <person name="Chaplin A.V."/>
            <person name="Sokolova S.R."/>
            <person name="Pikina A.P."/>
            <person name="Korzhanova M."/>
            <person name="Belova V."/>
            <person name="Korostin D."/>
            <person name="Efimov B.A."/>
        </authorList>
    </citation>
    <scope>NUCLEOTIDE SEQUENCE</scope>
    <source>
        <strain evidence="10">ASD5720</strain>
    </source>
</reference>
<evidence type="ECO:0000256" key="5">
    <source>
        <dbReference type="ARBA" id="ARBA00022989"/>
    </source>
</evidence>
<evidence type="ECO:0000256" key="2">
    <source>
        <dbReference type="ARBA" id="ARBA00005801"/>
    </source>
</evidence>
<comment type="caution">
    <text evidence="10">The sequence shown here is derived from an EMBL/GenBank/DDBJ whole genome shotgun (WGS) entry which is preliminary data.</text>
</comment>
<dbReference type="PANTHER" id="PTHR30487">
    <property type="entry name" value="TYPE 4 PREPILIN-LIKE PROTEINS LEADER PEPTIDE-PROCESSING ENZYME"/>
    <property type="match status" value="1"/>
</dbReference>
<comment type="subcellular location">
    <subcellularLocation>
        <location evidence="1">Cell membrane</location>
        <topology evidence="1">Multi-pass membrane protein</topology>
    </subcellularLocation>
</comment>
<dbReference type="GO" id="GO:0005886">
    <property type="term" value="C:plasma membrane"/>
    <property type="evidence" value="ECO:0007669"/>
    <property type="project" value="UniProtKB-SubCell"/>
</dbReference>
<evidence type="ECO:0000256" key="4">
    <source>
        <dbReference type="ARBA" id="ARBA00022692"/>
    </source>
</evidence>
<evidence type="ECO:0000259" key="9">
    <source>
        <dbReference type="Pfam" id="PF06750"/>
    </source>
</evidence>
<dbReference type="PANTHER" id="PTHR30487:SF0">
    <property type="entry name" value="PREPILIN LEADER PEPTIDASE_N-METHYLTRANSFERASE-RELATED"/>
    <property type="match status" value="1"/>
</dbReference>
<evidence type="ECO:0000259" key="8">
    <source>
        <dbReference type="Pfam" id="PF01478"/>
    </source>
</evidence>
<feature type="transmembrane region" description="Helical" evidence="7">
    <location>
        <begin position="236"/>
        <end position="259"/>
    </location>
</feature>
<proteinExistence type="inferred from homology"/>
<evidence type="ECO:0000256" key="1">
    <source>
        <dbReference type="ARBA" id="ARBA00004651"/>
    </source>
</evidence>
<dbReference type="EMBL" id="JAHQCW010000042">
    <property type="protein sequence ID" value="MBU9738792.1"/>
    <property type="molecule type" value="Genomic_DNA"/>
</dbReference>
<dbReference type="Pfam" id="PF01478">
    <property type="entry name" value="Peptidase_A24"/>
    <property type="match status" value="1"/>
</dbReference>
<dbReference type="Pfam" id="PF06750">
    <property type="entry name" value="A24_N_bact"/>
    <property type="match status" value="1"/>
</dbReference>
<feature type="transmembrane region" description="Helical" evidence="7">
    <location>
        <begin position="135"/>
        <end position="154"/>
    </location>
</feature>
<accession>A0A949K3N9</accession>
<comment type="similarity">
    <text evidence="2">Belongs to the peptidase A24 family.</text>
</comment>
<protein>
    <submittedName>
        <fullName evidence="10">Prepilin peptidase</fullName>
    </submittedName>
</protein>
<dbReference type="Gene3D" id="1.20.120.1220">
    <property type="match status" value="1"/>
</dbReference>
<evidence type="ECO:0000256" key="3">
    <source>
        <dbReference type="ARBA" id="ARBA00022475"/>
    </source>
</evidence>
<feature type="transmembrane region" description="Helical" evidence="7">
    <location>
        <begin position="105"/>
        <end position="128"/>
    </location>
</feature>